<dbReference type="GO" id="GO:0015926">
    <property type="term" value="F:glucosidase activity"/>
    <property type="evidence" value="ECO:0007669"/>
    <property type="project" value="InterPro"/>
</dbReference>
<proteinExistence type="inferred from homology"/>
<evidence type="ECO:0000313" key="6">
    <source>
        <dbReference type="EMBL" id="PSL57078.1"/>
    </source>
</evidence>
<gene>
    <name evidence="6" type="ORF">B0I31_10255</name>
</gene>
<comment type="catalytic activity">
    <reaction evidence="4">
        <text>The enzyme specifically hydrolyzes (1-&gt;4)-beta-D-galactosidic linkages in type I arabinogalactans.</text>
        <dbReference type="EC" id="3.2.1.89"/>
    </reaction>
</comment>
<dbReference type="GO" id="GO:0031218">
    <property type="term" value="F:arabinogalactan endo-1,4-beta-galactosidase activity"/>
    <property type="evidence" value="ECO:0007669"/>
    <property type="project" value="UniProtKB-EC"/>
</dbReference>
<evidence type="ECO:0000256" key="1">
    <source>
        <dbReference type="ARBA" id="ARBA00010687"/>
    </source>
</evidence>
<evidence type="ECO:0000256" key="2">
    <source>
        <dbReference type="ARBA" id="ARBA00022801"/>
    </source>
</evidence>
<dbReference type="Pfam" id="PF07745">
    <property type="entry name" value="Glyco_hydro_53"/>
    <property type="match status" value="1"/>
</dbReference>
<dbReference type="EMBL" id="PYAX01000002">
    <property type="protein sequence ID" value="PSL57078.1"/>
    <property type="molecule type" value="Genomic_DNA"/>
</dbReference>
<keyword evidence="3 4" id="KW-0326">Glycosidase</keyword>
<dbReference type="InterPro" id="IPR017853">
    <property type="entry name" value="GH"/>
</dbReference>
<keyword evidence="2 4" id="KW-0378">Hydrolase</keyword>
<evidence type="ECO:0000256" key="3">
    <source>
        <dbReference type="ARBA" id="ARBA00023295"/>
    </source>
</evidence>
<comment type="similarity">
    <text evidence="1 4">Belongs to the glycosyl hydrolase 53 family.</text>
</comment>
<keyword evidence="7" id="KW-1185">Reference proteome</keyword>
<dbReference type="SUPFAM" id="SSF51445">
    <property type="entry name" value="(Trans)glycosidases"/>
    <property type="match status" value="1"/>
</dbReference>
<dbReference type="InterPro" id="IPR011683">
    <property type="entry name" value="Glyco_hydro_53"/>
</dbReference>
<evidence type="ECO:0000256" key="5">
    <source>
        <dbReference type="SAM" id="MobiDB-lite"/>
    </source>
</evidence>
<organism evidence="6 7">
    <name type="scientific">Saccharothrix carnea</name>
    <dbReference type="NCBI Taxonomy" id="1280637"/>
    <lineage>
        <taxon>Bacteria</taxon>
        <taxon>Bacillati</taxon>
        <taxon>Actinomycetota</taxon>
        <taxon>Actinomycetes</taxon>
        <taxon>Pseudonocardiales</taxon>
        <taxon>Pseudonocardiaceae</taxon>
        <taxon>Saccharothrix</taxon>
    </lineage>
</organism>
<name>A0A2P8IF28_SACCR</name>
<feature type="region of interest" description="Disordered" evidence="5">
    <location>
        <begin position="72"/>
        <end position="104"/>
    </location>
</feature>
<evidence type="ECO:0000313" key="7">
    <source>
        <dbReference type="Proteomes" id="UP000241118"/>
    </source>
</evidence>
<feature type="compositionally biased region" description="Basic and acidic residues" evidence="5">
    <location>
        <begin position="92"/>
        <end position="104"/>
    </location>
</feature>
<dbReference type="OrthoDB" id="3981930at2"/>
<evidence type="ECO:0000256" key="4">
    <source>
        <dbReference type="RuleBase" id="RU361192"/>
    </source>
</evidence>
<dbReference type="EC" id="3.2.1.89" evidence="4"/>
<comment type="caution">
    <text evidence="6">The sequence shown here is derived from an EMBL/GenBank/DDBJ whole genome shotgun (WGS) entry which is preliminary data.</text>
</comment>
<protein>
    <recommendedName>
        <fullName evidence="4">Arabinogalactan endo-beta-1,4-galactanase</fullName>
        <ecNumber evidence="4">3.2.1.89</ecNumber>
    </recommendedName>
</protein>
<reference evidence="6 7" key="1">
    <citation type="submission" date="2018-03" db="EMBL/GenBank/DDBJ databases">
        <title>Genomic Encyclopedia of Type Strains, Phase III (KMG-III): the genomes of soil and plant-associated and newly described type strains.</title>
        <authorList>
            <person name="Whitman W."/>
        </authorList>
    </citation>
    <scope>NUCLEOTIDE SEQUENCE [LARGE SCALE GENOMIC DNA]</scope>
    <source>
        <strain evidence="6 7">CGMCC 4.7097</strain>
    </source>
</reference>
<dbReference type="AlphaFoldDB" id="A0A2P8IF28"/>
<accession>A0A2P8IF28</accession>
<sequence>MNYSQMRDALRGYVDRSLNVMKSAGVTPGWVKIGNGQNSGICRPVGSVSNPAQMTGLLNAAYDVSKQVFEHRLGSGHPQADRRHGRLPQRLTHGEKRRPPARDR</sequence>
<dbReference type="Proteomes" id="UP000241118">
    <property type="component" value="Unassembled WGS sequence"/>
</dbReference>
<dbReference type="Gene3D" id="3.20.20.80">
    <property type="entry name" value="Glycosidases"/>
    <property type="match status" value="1"/>
</dbReference>